<comment type="caution">
    <text evidence="1">The sequence shown here is derived from an EMBL/GenBank/DDBJ whole genome shotgun (WGS) entry which is preliminary data.</text>
</comment>
<accession>A0ACC6A6T3</accession>
<sequence>MSTIFVLDKYLNFLGEVDDFQSLIFSSVWNKSASFHIRISKNSRNVELLRSGFFISIERDARKVGIINHQETTQNQEYWDIKGMHINSLMSQRLTVPPAGHGYDRITGNCENIMQHYVETNFINPSDPNRKIELLELAPSLNRGSKASWESRYKYVEDELAELAESSGLRWDLWTDFYRKKIIFQVNETVDRSAMQSNVPAVIFSPDFDNVEDQTFVNSKVNHRNFGYIAGQGEDAARRIVGIGSVSGIERKELFVDARDIENDDELPSRGAVKMAEYNPILTFETKIINGRNSNTIFNHDWFIGDIVTSQNRDWGITINNRVTEVKEIYSDNKYIIEPTFGPSIPTQFDIIRKQFKQLSSLIRK</sequence>
<organism evidence="1 2">
    <name type="scientific">Bacillus cytotoxicus</name>
    <dbReference type="NCBI Taxonomy" id="580165"/>
    <lineage>
        <taxon>Bacteria</taxon>
        <taxon>Bacillati</taxon>
        <taxon>Bacillota</taxon>
        <taxon>Bacilli</taxon>
        <taxon>Bacillales</taxon>
        <taxon>Bacillaceae</taxon>
        <taxon>Bacillus</taxon>
        <taxon>Bacillus cereus group</taxon>
    </lineage>
</organism>
<gene>
    <name evidence="1" type="ORF">M3215_11630</name>
</gene>
<name>A0ACC6A6T3_9BACI</name>
<reference evidence="1" key="1">
    <citation type="submission" date="2022-05" db="EMBL/GenBank/DDBJ databases">
        <title>Comparative Genomics of Spacecraft Associated Microbes.</title>
        <authorList>
            <person name="Tran M.T."/>
            <person name="Wright A."/>
            <person name="Seuylemezian A."/>
            <person name="Eisen J."/>
            <person name="Coil D."/>
        </authorList>
    </citation>
    <scope>NUCLEOTIDE SEQUENCE</scope>
    <source>
        <strain evidence="1">FAIRING 10M-2.2</strain>
    </source>
</reference>
<dbReference type="EMBL" id="JAMBOP010000012">
    <property type="protein sequence ID" value="MCM3736456.1"/>
    <property type="molecule type" value="Genomic_DNA"/>
</dbReference>
<protein>
    <submittedName>
        <fullName evidence="1">Siphovirus ReqiPepy6 Gp37-like family protein</fullName>
    </submittedName>
</protein>
<dbReference type="Proteomes" id="UP001202289">
    <property type="component" value="Unassembled WGS sequence"/>
</dbReference>
<evidence type="ECO:0000313" key="1">
    <source>
        <dbReference type="EMBL" id="MCM3736456.1"/>
    </source>
</evidence>
<keyword evidence="2" id="KW-1185">Reference proteome</keyword>
<evidence type="ECO:0000313" key="2">
    <source>
        <dbReference type="Proteomes" id="UP001202289"/>
    </source>
</evidence>
<proteinExistence type="predicted"/>